<protein>
    <submittedName>
        <fullName evidence="2">Uncharacterized protein</fullName>
    </submittedName>
</protein>
<proteinExistence type="predicted"/>
<evidence type="ECO:0000313" key="2">
    <source>
        <dbReference type="EMBL" id="MDL5056925.1"/>
    </source>
</evidence>
<gene>
    <name evidence="2" type="ORF">QQ055_05525</name>
</gene>
<dbReference type="Proteomes" id="UP001230986">
    <property type="component" value="Unassembled WGS sequence"/>
</dbReference>
<feature type="region of interest" description="Disordered" evidence="1">
    <location>
        <begin position="53"/>
        <end position="78"/>
    </location>
</feature>
<comment type="caution">
    <text evidence="2">The sequence shown here is derived from an EMBL/GenBank/DDBJ whole genome shotgun (WGS) entry which is preliminary data.</text>
</comment>
<evidence type="ECO:0000313" key="3">
    <source>
        <dbReference type="Proteomes" id="UP001230986"/>
    </source>
</evidence>
<evidence type="ECO:0000256" key="1">
    <source>
        <dbReference type="SAM" id="MobiDB-lite"/>
    </source>
</evidence>
<organism evidence="2 3">
    <name type="scientific">Geitlerinema calcuttense NRMC-F 0142</name>
    <dbReference type="NCBI Taxonomy" id="2922238"/>
    <lineage>
        <taxon>Bacteria</taxon>
        <taxon>Bacillati</taxon>
        <taxon>Cyanobacteriota</taxon>
        <taxon>Cyanophyceae</taxon>
        <taxon>Geitlerinematales</taxon>
        <taxon>Geitlerinemataceae</taxon>
        <taxon>Geitlerinema</taxon>
    </lineage>
</organism>
<name>A0ABT7LZV9_9CYAN</name>
<dbReference type="RefSeq" id="WP_284475490.1">
    <property type="nucleotide sequence ID" value="NZ_JASVEJ010000021.1"/>
</dbReference>
<accession>A0ABT7LZV9</accession>
<sequence>MKHIPITPQNQPFPEEYYELLEREFGREKADWARLPYEQRMEELERIHASFNTQDDLSHWPPELGGDADAPGQTGGAK</sequence>
<reference evidence="2 3" key="1">
    <citation type="submission" date="2023-06" db="EMBL/GenBank/DDBJ databases">
        <title>Whole genome sequence of Oscillatoria calcuttensis NRMC-F 0142.</title>
        <authorList>
            <person name="Shakena Fathima T."/>
            <person name="Muralitharan G."/>
            <person name="Thajuddin N."/>
        </authorList>
    </citation>
    <scope>NUCLEOTIDE SEQUENCE [LARGE SCALE GENOMIC DNA]</scope>
    <source>
        <strain evidence="2 3">NRMC-F 0142</strain>
    </source>
</reference>
<dbReference type="EMBL" id="JASVEJ010000021">
    <property type="protein sequence ID" value="MDL5056925.1"/>
    <property type="molecule type" value="Genomic_DNA"/>
</dbReference>
<keyword evidence="3" id="KW-1185">Reference proteome</keyword>